<evidence type="ECO:0000256" key="6">
    <source>
        <dbReference type="SAM" id="Phobius"/>
    </source>
</evidence>
<accession>A0AAN0MGG6</accession>
<keyword evidence="4 6" id="KW-1133">Transmembrane helix</keyword>
<dbReference type="InterPro" id="IPR007895">
    <property type="entry name" value="MASE1"/>
</dbReference>
<feature type="transmembrane region" description="Helical" evidence="6">
    <location>
        <begin position="36"/>
        <end position="64"/>
    </location>
</feature>
<organism evidence="8 9">
    <name type="scientific">Brooklawnia propionicigenes</name>
    <dbReference type="NCBI Taxonomy" id="3041175"/>
    <lineage>
        <taxon>Bacteria</taxon>
        <taxon>Bacillati</taxon>
        <taxon>Actinomycetota</taxon>
        <taxon>Actinomycetes</taxon>
        <taxon>Propionibacteriales</taxon>
        <taxon>Propionibacteriaceae</taxon>
        <taxon>Brooklawnia</taxon>
    </lineage>
</organism>
<feature type="transmembrane region" description="Helical" evidence="6">
    <location>
        <begin position="76"/>
        <end position="94"/>
    </location>
</feature>
<name>A0AAN0MGG6_9ACTN</name>
<keyword evidence="9" id="KW-1185">Reference proteome</keyword>
<evidence type="ECO:0000313" key="9">
    <source>
        <dbReference type="Proteomes" id="UP001431656"/>
    </source>
</evidence>
<evidence type="ECO:0000256" key="1">
    <source>
        <dbReference type="ARBA" id="ARBA00004651"/>
    </source>
</evidence>
<dbReference type="GO" id="GO:0005886">
    <property type="term" value="C:plasma membrane"/>
    <property type="evidence" value="ECO:0007669"/>
    <property type="project" value="UniProtKB-SubCell"/>
</dbReference>
<protein>
    <recommendedName>
        <fullName evidence="7">MASE1 domain-containing protein</fullName>
    </recommendedName>
</protein>
<evidence type="ECO:0000313" key="8">
    <source>
        <dbReference type="EMBL" id="BEH02052.1"/>
    </source>
</evidence>
<evidence type="ECO:0000256" key="3">
    <source>
        <dbReference type="ARBA" id="ARBA00022692"/>
    </source>
</evidence>
<dbReference type="Pfam" id="PF05231">
    <property type="entry name" value="MASE1"/>
    <property type="match status" value="1"/>
</dbReference>
<sequence length="215" mass="22542">MSSSTATNAPTTDASPRENVWALRPGEVRKPGLHHFVMTALFTGIGIVVGTFGSLAIPLGYITAFWPGQAIQTVGGIWYGGWGGIAGAVFPILSNAIAGSAPLPVSLAYIPGNLAQAVVGGIAFRLLKADPRLKSGRDWMVFTVFGIIVSNLIGAAWGCLVLLGFGLITPGAFPVTFIGWFLGNSIASWVLGAVMLKFISPIVLKSKAFVKRVWA</sequence>
<gene>
    <name evidence="8" type="ORF">brsh051_13330</name>
</gene>
<dbReference type="AlphaFoldDB" id="A0AAN0MGG6"/>
<dbReference type="RefSeq" id="WP_286268359.1">
    <property type="nucleotide sequence ID" value="NZ_AP028056.1"/>
</dbReference>
<evidence type="ECO:0000256" key="2">
    <source>
        <dbReference type="ARBA" id="ARBA00022475"/>
    </source>
</evidence>
<evidence type="ECO:0000256" key="5">
    <source>
        <dbReference type="ARBA" id="ARBA00023136"/>
    </source>
</evidence>
<evidence type="ECO:0000259" key="7">
    <source>
        <dbReference type="Pfam" id="PF05231"/>
    </source>
</evidence>
<keyword evidence="2" id="KW-1003">Cell membrane</keyword>
<reference evidence="8" key="1">
    <citation type="journal article" date="2024" name="Int. J. Syst. Evol. Microbiol.">
        <title>Brooklawnia propionicigenes sp. nov., a facultatively anaerobic, propionate-producing bacterium isolated from a methanogenic reactor treating waste from cattle farms.</title>
        <authorList>
            <person name="Akita Y."/>
            <person name="Ueki A."/>
            <person name="Tonouchi A."/>
            <person name="Sugawara Y."/>
            <person name="Honma S."/>
            <person name="Kaku N."/>
            <person name="Ueki K."/>
        </authorList>
    </citation>
    <scope>NUCLEOTIDE SEQUENCE</scope>
    <source>
        <strain evidence="8">SH051</strain>
    </source>
</reference>
<feature type="transmembrane region" description="Helical" evidence="6">
    <location>
        <begin position="177"/>
        <end position="199"/>
    </location>
</feature>
<feature type="transmembrane region" description="Helical" evidence="6">
    <location>
        <begin position="139"/>
        <end position="165"/>
    </location>
</feature>
<comment type="subcellular location">
    <subcellularLocation>
        <location evidence="1">Cell membrane</location>
        <topology evidence="1">Multi-pass membrane protein</topology>
    </subcellularLocation>
</comment>
<keyword evidence="3 6" id="KW-0812">Transmembrane</keyword>
<dbReference type="KEGG" id="broo:brsh051_13330"/>
<evidence type="ECO:0000256" key="4">
    <source>
        <dbReference type="ARBA" id="ARBA00022989"/>
    </source>
</evidence>
<dbReference type="Proteomes" id="UP001431656">
    <property type="component" value="Chromosome"/>
</dbReference>
<dbReference type="EMBL" id="AP028056">
    <property type="protein sequence ID" value="BEH02052.1"/>
    <property type="molecule type" value="Genomic_DNA"/>
</dbReference>
<proteinExistence type="predicted"/>
<feature type="domain" description="MASE1" evidence="7">
    <location>
        <begin position="38"/>
        <end position="205"/>
    </location>
</feature>
<keyword evidence="5 6" id="KW-0472">Membrane</keyword>
<feature type="transmembrane region" description="Helical" evidence="6">
    <location>
        <begin position="106"/>
        <end position="127"/>
    </location>
</feature>